<dbReference type="Proteomes" id="UP001341840">
    <property type="component" value="Unassembled WGS sequence"/>
</dbReference>
<keyword evidence="1" id="KW-1133">Transmembrane helix</keyword>
<evidence type="ECO:0000256" key="1">
    <source>
        <dbReference type="SAM" id="Phobius"/>
    </source>
</evidence>
<organism evidence="2 3">
    <name type="scientific">Stylosanthes scabra</name>
    <dbReference type="NCBI Taxonomy" id="79078"/>
    <lineage>
        <taxon>Eukaryota</taxon>
        <taxon>Viridiplantae</taxon>
        <taxon>Streptophyta</taxon>
        <taxon>Embryophyta</taxon>
        <taxon>Tracheophyta</taxon>
        <taxon>Spermatophyta</taxon>
        <taxon>Magnoliopsida</taxon>
        <taxon>eudicotyledons</taxon>
        <taxon>Gunneridae</taxon>
        <taxon>Pentapetalae</taxon>
        <taxon>rosids</taxon>
        <taxon>fabids</taxon>
        <taxon>Fabales</taxon>
        <taxon>Fabaceae</taxon>
        <taxon>Papilionoideae</taxon>
        <taxon>50 kb inversion clade</taxon>
        <taxon>dalbergioids sensu lato</taxon>
        <taxon>Dalbergieae</taxon>
        <taxon>Pterocarpus clade</taxon>
        <taxon>Stylosanthes</taxon>
    </lineage>
</organism>
<keyword evidence="3" id="KW-1185">Reference proteome</keyword>
<gene>
    <name evidence="2" type="ORF">PIB30_068692</name>
</gene>
<proteinExistence type="predicted"/>
<name>A0ABU6QNQ5_9FABA</name>
<feature type="transmembrane region" description="Helical" evidence="1">
    <location>
        <begin position="70"/>
        <end position="96"/>
    </location>
</feature>
<keyword evidence="1" id="KW-0812">Transmembrane</keyword>
<accession>A0ABU6QNQ5</accession>
<keyword evidence="1" id="KW-0472">Membrane</keyword>
<comment type="caution">
    <text evidence="2">The sequence shown here is derived from an EMBL/GenBank/DDBJ whole genome shotgun (WGS) entry which is preliminary data.</text>
</comment>
<protein>
    <recommendedName>
        <fullName evidence="4">Transmembrane protein</fullName>
    </recommendedName>
</protein>
<evidence type="ECO:0000313" key="3">
    <source>
        <dbReference type="Proteomes" id="UP001341840"/>
    </source>
</evidence>
<evidence type="ECO:0000313" key="2">
    <source>
        <dbReference type="EMBL" id="MED6113203.1"/>
    </source>
</evidence>
<evidence type="ECO:0008006" key="4">
    <source>
        <dbReference type="Google" id="ProtNLM"/>
    </source>
</evidence>
<reference evidence="2 3" key="1">
    <citation type="journal article" date="2023" name="Plants (Basel)">
        <title>Bridging the Gap: Combining Genomics and Transcriptomics Approaches to Understand Stylosanthes scabra, an Orphan Legume from the Brazilian Caatinga.</title>
        <authorList>
            <person name="Ferreira-Neto J.R.C."/>
            <person name="da Silva M.D."/>
            <person name="Binneck E."/>
            <person name="de Melo N.F."/>
            <person name="da Silva R.H."/>
            <person name="de Melo A.L.T.M."/>
            <person name="Pandolfi V."/>
            <person name="Bustamante F.O."/>
            <person name="Brasileiro-Vidal A.C."/>
            <person name="Benko-Iseppon A.M."/>
        </authorList>
    </citation>
    <scope>NUCLEOTIDE SEQUENCE [LARGE SCALE GENOMIC DNA]</scope>
    <source>
        <tissue evidence="2">Leaves</tissue>
    </source>
</reference>
<dbReference type="EMBL" id="JASCZI010000741">
    <property type="protein sequence ID" value="MED6113203.1"/>
    <property type="molecule type" value="Genomic_DNA"/>
</dbReference>
<sequence length="144" mass="15906">MEAGGGSPSLRCLGGKNFRIGFVLVRWRISLGVVMLGEASNPFLVNPNPLQLLLNTVAERKSCVLPMSRLHLLSLVSSFFVCLAPSILFFSMAMFIHSDDSARLIICKIFSRNQVKRNERMLTFDEISDVKPKSVNSGSISIDS</sequence>